<evidence type="ECO:0000313" key="3">
    <source>
        <dbReference type="Proteomes" id="UP000218677"/>
    </source>
</evidence>
<comment type="caution">
    <text evidence="2">The sequence shown here is derived from an EMBL/GenBank/DDBJ whole genome shotgun (WGS) entry which is preliminary data.</text>
</comment>
<accession>A0A2A4HH16</accession>
<keyword evidence="3" id="KW-1185">Reference proteome</keyword>
<sequence length="206" mass="23354">MSSQSVTFAILNQVIVFIREGNMSRARSLGFTESELRELRRLSASDLEELAREKQAICRVQVDHEMLHARIRRLTQDQDRESQIDRCLELGASVAMMSKFFGLTPNDCSTRRLMLNLETRPGRQALPPEEEEHEAWHRWQEISSDAQDPLLAPDDLTGMLTLAEETGLTLTAIWSLVKSWVNADPSKDPDEEAPNNQLPRGPACRA</sequence>
<evidence type="ECO:0000256" key="1">
    <source>
        <dbReference type="SAM" id="MobiDB-lite"/>
    </source>
</evidence>
<organism evidence="2 3">
    <name type="scientific">Vreelandella nigrificans</name>
    <dbReference type="NCBI Taxonomy" id="2042704"/>
    <lineage>
        <taxon>Bacteria</taxon>
        <taxon>Pseudomonadati</taxon>
        <taxon>Pseudomonadota</taxon>
        <taxon>Gammaproteobacteria</taxon>
        <taxon>Oceanospirillales</taxon>
        <taxon>Halomonadaceae</taxon>
        <taxon>Vreelandella</taxon>
    </lineage>
</organism>
<evidence type="ECO:0008006" key="4">
    <source>
        <dbReference type="Google" id="ProtNLM"/>
    </source>
</evidence>
<dbReference type="OrthoDB" id="7065319at2"/>
<protein>
    <recommendedName>
        <fullName evidence="4">DUF2857 domain-containing protein</fullName>
    </recommendedName>
</protein>
<proteinExistence type="predicted"/>
<name>A0A2A4HH16_9GAMM</name>
<dbReference type="EMBL" id="NWUX01000024">
    <property type="protein sequence ID" value="PCF94060.1"/>
    <property type="molecule type" value="Genomic_DNA"/>
</dbReference>
<dbReference type="Pfam" id="PF11198">
    <property type="entry name" value="DUF2857"/>
    <property type="match status" value="1"/>
</dbReference>
<dbReference type="RefSeq" id="WP_096654260.1">
    <property type="nucleotide sequence ID" value="NZ_NWUX01000024.1"/>
</dbReference>
<feature type="region of interest" description="Disordered" evidence="1">
    <location>
        <begin position="183"/>
        <end position="206"/>
    </location>
</feature>
<dbReference type="AlphaFoldDB" id="A0A2A4HH16"/>
<dbReference type="InterPro" id="IPR021364">
    <property type="entry name" value="DUF2857"/>
</dbReference>
<reference evidence="3" key="1">
    <citation type="submission" date="2017-09" db="EMBL/GenBank/DDBJ databases">
        <authorList>
            <person name="Cho G.-S."/>
            <person name="Oguntoyinbo F.A."/>
            <person name="Cnockaert M."/>
            <person name="Kabisch J."/>
            <person name="Neve H."/>
            <person name="Bockelmann W."/>
            <person name="Wenning M."/>
            <person name="Franz C.M."/>
            <person name="Vandamme P."/>
        </authorList>
    </citation>
    <scope>NUCLEOTIDE SEQUENCE [LARGE SCALE GENOMIC DNA]</scope>
    <source>
        <strain evidence="3">MBT G8648</strain>
    </source>
</reference>
<dbReference type="Proteomes" id="UP000218677">
    <property type="component" value="Unassembled WGS sequence"/>
</dbReference>
<evidence type="ECO:0000313" key="2">
    <source>
        <dbReference type="EMBL" id="PCF94060.1"/>
    </source>
</evidence>
<gene>
    <name evidence="2" type="ORF">CPA45_18960</name>
</gene>